<gene>
    <name evidence="1" type="ORF">Tco_0724889</name>
</gene>
<reference evidence="1" key="1">
    <citation type="journal article" date="2022" name="Int. J. Mol. Sci.">
        <title>Draft Genome of Tanacetum Coccineum: Genomic Comparison of Closely Related Tanacetum-Family Plants.</title>
        <authorList>
            <person name="Yamashiro T."/>
            <person name="Shiraishi A."/>
            <person name="Nakayama K."/>
            <person name="Satake H."/>
        </authorList>
    </citation>
    <scope>NUCLEOTIDE SEQUENCE</scope>
</reference>
<dbReference type="EMBL" id="BQNB010010272">
    <property type="protein sequence ID" value="GJS75008.1"/>
    <property type="molecule type" value="Genomic_DNA"/>
</dbReference>
<proteinExistence type="predicted"/>
<sequence>MITYLKNMEGWKHKYVKSKDFDSIKELFDKDFTRVNMFVDFRTKLVEGSSKRAGIELKQESTKKQKVDEDKYTSELQSLMEVILDEEEVAIDVVPLATKSPSIIVWKIHKEGNKSYYQIVRVDRKSQMYRVFSQMLKSFTSEDLEDLYKLIKAKYESTRPVEDLDLSALLEFAVWNDLHAEENQVYGRIVGIKSFLMLFGVNAALIDVNAAQSKMRIEQYIQMIDYVLWEVIENDATLPKTAVVEGVEKVMSITSTEDKA</sequence>
<protein>
    <submittedName>
        <fullName evidence="1">Uncharacterized protein</fullName>
    </submittedName>
</protein>
<name>A0ABQ4YCU2_9ASTR</name>
<reference evidence="1" key="2">
    <citation type="submission" date="2022-01" db="EMBL/GenBank/DDBJ databases">
        <authorList>
            <person name="Yamashiro T."/>
            <person name="Shiraishi A."/>
            <person name="Satake H."/>
            <person name="Nakayama K."/>
        </authorList>
    </citation>
    <scope>NUCLEOTIDE SEQUENCE</scope>
</reference>
<evidence type="ECO:0000313" key="1">
    <source>
        <dbReference type="EMBL" id="GJS75008.1"/>
    </source>
</evidence>
<comment type="caution">
    <text evidence="1">The sequence shown here is derived from an EMBL/GenBank/DDBJ whole genome shotgun (WGS) entry which is preliminary data.</text>
</comment>
<accession>A0ABQ4YCU2</accession>
<evidence type="ECO:0000313" key="2">
    <source>
        <dbReference type="Proteomes" id="UP001151760"/>
    </source>
</evidence>
<dbReference type="Proteomes" id="UP001151760">
    <property type="component" value="Unassembled WGS sequence"/>
</dbReference>
<organism evidence="1 2">
    <name type="scientific">Tanacetum coccineum</name>
    <dbReference type="NCBI Taxonomy" id="301880"/>
    <lineage>
        <taxon>Eukaryota</taxon>
        <taxon>Viridiplantae</taxon>
        <taxon>Streptophyta</taxon>
        <taxon>Embryophyta</taxon>
        <taxon>Tracheophyta</taxon>
        <taxon>Spermatophyta</taxon>
        <taxon>Magnoliopsida</taxon>
        <taxon>eudicotyledons</taxon>
        <taxon>Gunneridae</taxon>
        <taxon>Pentapetalae</taxon>
        <taxon>asterids</taxon>
        <taxon>campanulids</taxon>
        <taxon>Asterales</taxon>
        <taxon>Asteraceae</taxon>
        <taxon>Asteroideae</taxon>
        <taxon>Anthemideae</taxon>
        <taxon>Anthemidinae</taxon>
        <taxon>Tanacetum</taxon>
    </lineage>
</organism>
<keyword evidence="2" id="KW-1185">Reference proteome</keyword>